<dbReference type="AlphaFoldDB" id="A0A7I7PE36"/>
<dbReference type="KEGG" id="mnv:MNVI_20870"/>
<reference evidence="1 4" key="2">
    <citation type="journal article" date="2019" name="Emerg. Microbes Infect.">
        <title>Comprehensive subspecies identification of 175 nontuberculous mycobacteria species based on 7547 genomic profiles.</title>
        <authorList>
            <person name="Matsumoto Y."/>
            <person name="Kinjo T."/>
            <person name="Motooka D."/>
            <person name="Nabeya D."/>
            <person name="Jung N."/>
            <person name="Uechi K."/>
            <person name="Horii T."/>
            <person name="Iida T."/>
            <person name="Fujita J."/>
            <person name="Nakamura S."/>
        </authorList>
    </citation>
    <scope>NUCLEOTIDE SEQUENCE [LARGE SCALE GENOMIC DNA]</scope>
    <source>
        <strain evidence="1 4">JCM 16367</strain>
    </source>
</reference>
<protein>
    <recommendedName>
        <fullName evidence="5">SnoaL-like domain-containing protein</fullName>
    </recommendedName>
</protein>
<gene>
    <name evidence="2" type="ORF">BST37_20520</name>
    <name evidence="1" type="ORF">MNVI_20870</name>
</gene>
<reference evidence="1" key="3">
    <citation type="submission" date="2020-02" db="EMBL/GenBank/DDBJ databases">
        <authorList>
            <person name="Matsumoto Y."/>
            <person name="Motooka D."/>
            <person name="Nakamura S."/>
        </authorList>
    </citation>
    <scope>NUCLEOTIDE SEQUENCE</scope>
    <source>
        <strain evidence="1">JCM 16367</strain>
    </source>
</reference>
<evidence type="ECO:0000313" key="1">
    <source>
        <dbReference type="EMBL" id="BBY06769.1"/>
    </source>
</evidence>
<dbReference type="Proteomes" id="UP000192374">
    <property type="component" value="Unassembled WGS sequence"/>
</dbReference>
<evidence type="ECO:0000313" key="2">
    <source>
        <dbReference type="EMBL" id="ORB11178.1"/>
    </source>
</evidence>
<dbReference type="InterPro" id="IPR032710">
    <property type="entry name" value="NTF2-like_dom_sf"/>
</dbReference>
<evidence type="ECO:0000313" key="3">
    <source>
        <dbReference type="Proteomes" id="UP000192374"/>
    </source>
</evidence>
<dbReference type="Proteomes" id="UP000466894">
    <property type="component" value="Chromosome"/>
</dbReference>
<accession>A0A7I7PE36</accession>
<dbReference type="OrthoDB" id="3543649at2"/>
<dbReference type="RefSeq" id="WP_083089773.1">
    <property type="nucleotide sequence ID" value="NZ_AP022583.1"/>
</dbReference>
<dbReference type="EMBL" id="MVIC01000059">
    <property type="protein sequence ID" value="ORB11178.1"/>
    <property type="molecule type" value="Genomic_DNA"/>
</dbReference>
<keyword evidence="3" id="KW-1185">Reference proteome</keyword>
<organism evidence="1 4">
    <name type="scientific">Mycobacterium noviomagense</name>
    <dbReference type="NCBI Taxonomy" id="459858"/>
    <lineage>
        <taxon>Bacteria</taxon>
        <taxon>Bacillati</taxon>
        <taxon>Actinomycetota</taxon>
        <taxon>Actinomycetes</taxon>
        <taxon>Mycobacteriales</taxon>
        <taxon>Mycobacteriaceae</taxon>
        <taxon>Mycobacterium</taxon>
    </lineage>
</organism>
<evidence type="ECO:0008006" key="5">
    <source>
        <dbReference type="Google" id="ProtNLM"/>
    </source>
</evidence>
<proteinExistence type="predicted"/>
<sequence length="253" mass="28672">MTGTSREGFDAEWREIGLFAFEGDLLCRFEIFDEADLDAALMRFDELDRPAPLLENAATRARARLADAFNRRDLNGYLALMSADGWYEDQRKVLRDERPARPEVARAVFEAPKSWRLATEPFAIRGSRLGLTRDRYRDAFAELSAGATYVNHRQLSTPGVHTVADNMSSFRTMESLIPDYWVELAEILTHSAIGVASHVVLRGTSTDGVAIEIPLVTLTFLDGYRVSRFEAFDYNQRDLALSRFNELNVKDQP</sequence>
<evidence type="ECO:0000313" key="4">
    <source>
        <dbReference type="Proteomes" id="UP000466894"/>
    </source>
</evidence>
<name>A0A7I7PE36_9MYCO</name>
<reference evidence="2 3" key="1">
    <citation type="submission" date="2017-02" db="EMBL/GenBank/DDBJ databases">
        <title>The new phylogeny of genus Mycobacterium.</title>
        <authorList>
            <person name="Tortoli E."/>
            <person name="Trovato A."/>
            <person name="Cirillo D.M."/>
        </authorList>
    </citation>
    <scope>NUCLEOTIDE SEQUENCE [LARGE SCALE GENOMIC DNA]</scope>
    <source>
        <strain evidence="2 3">DSM 45145</strain>
    </source>
</reference>
<dbReference type="EMBL" id="AP022583">
    <property type="protein sequence ID" value="BBY06769.1"/>
    <property type="molecule type" value="Genomic_DNA"/>
</dbReference>
<dbReference type="SUPFAM" id="SSF54427">
    <property type="entry name" value="NTF2-like"/>
    <property type="match status" value="1"/>
</dbReference>